<evidence type="ECO:0000256" key="1">
    <source>
        <dbReference type="ARBA" id="ARBA00004442"/>
    </source>
</evidence>
<accession>A0ABS5IZ14</accession>
<feature type="domain" description="RagB/SusD" evidence="6">
    <location>
        <begin position="2"/>
        <end position="23"/>
    </location>
</feature>
<dbReference type="Proteomes" id="UP000676386">
    <property type="component" value="Unassembled WGS sequence"/>
</dbReference>
<keyword evidence="5" id="KW-0998">Cell outer membrane</keyword>
<dbReference type="Pfam" id="PF07980">
    <property type="entry name" value="SusD_RagB"/>
    <property type="match status" value="1"/>
</dbReference>
<reference evidence="7 8" key="1">
    <citation type="submission" date="2021-04" db="EMBL/GenBank/DDBJ databases">
        <title>Chitinophaga sp. nov., isolated from the rhizosphere soil.</title>
        <authorList>
            <person name="He S."/>
        </authorList>
    </citation>
    <scope>NUCLEOTIDE SEQUENCE [LARGE SCALE GENOMIC DNA]</scope>
    <source>
        <strain evidence="7 8">2R12</strain>
    </source>
</reference>
<protein>
    <submittedName>
        <fullName evidence="7">RagB/SusD family nutrient uptake outer membrane protein</fullName>
    </submittedName>
</protein>
<dbReference type="EMBL" id="JAGTXB010000005">
    <property type="protein sequence ID" value="MBS0028201.1"/>
    <property type="molecule type" value="Genomic_DNA"/>
</dbReference>
<keyword evidence="8" id="KW-1185">Reference proteome</keyword>
<keyword evidence="3" id="KW-0732">Signal</keyword>
<evidence type="ECO:0000259" key="6">
    <source>
        <dbReference type="Pfam" id="PF07980"/>
    </source>
</evidence>
<sequence>MYFMPIQQSEISKNKNLEQTTGWK</sequence>
<name>A0ABS5IZ14_9BACT</name>
<evidence type="ECO:0000256" key="5">
    <source>
        <dbReference type="ARBA" id="ARBA00023237"/>
    </source>
</evidence>
<evidence type="ECO:0000313" key="7">
    <source>
        <dbReference type="EMBL" id="MBS0028201.1"/>
    </source>
</evidence>
<dbReference type="SUPFAM" id="SSF48452">
    <property type="entry name" value="TPR-like"/>
    <property type="match status" value="1"/>
</dbReference>
<keyword evidence="4" id="KW-0472">Membrane</keyword>
<organism evidence="7 8">
    <name type="scientific">Chitinophaga hostae</name>
    <dbReference type="NCBI Taxonomy" id="2831022"/>
    <lineage>
        <taxon>Bacteria</taxon>
        <taxon>Pseudomonadati</taxon>
        <taxon>Bacteroidota</taxon>
        <taxon>Chitinophagia</taxon>
        <taxon>Chitinophagales</taxon>
        <taxon>Chitinophagaceae</taxon>
        <taxon>Chitinophaga</taxon>
    </lineage>
</organism>
<comment type="similarity">
    <text evidence="2">Belongs to the SusD family.</text>
</comment>
<proteinExistence type="inferred from homology"/>
<comment type="subcellular location">
    <subcellularLocation>
        <location evidence="1">Cell outer membrane</location>
    </subcellularLocation>
</comment>
<dbReference type="InterPro" id="IPR011990">
    <property type="entry name" value="TPR-like_helical_dom_sf"/>
</dbReference>
<evidence type="ECO:0000256" key="4">
    <source>
        <dbReference type="ARBA" id="ARBA00023136"/>
    </source>
</evidence>
<evidence type="ECO:0000256" key="2">
    <source>
        <dbReference type="ARBA" id="ARBA00006275"/>
    </source>
</evidence>
<gene>
    <name evidence="7" type="ORF">KE626_12860</name>
</gene>
<evidence type="ECO:0000313" key="8">
    <source>
        <dbReference type="Proteomes" id="UP000676386"/>
    </source>
</evidence>
<dbReference type="InterPro" id="IPR012944">
    <property type="entry name" value="SusD_RagB_dom"/>
</dbReference>
<comment type="caution">
    <text evidence="7">The sequence shown here is derived from an EMBL/GenBank/DDBJ whole genome shotgun (WGS) entry which is preliminary data.</text>
</comment>
<evidence type="ECO:0000256" key="3">
    <source>
        <dbReference type="ARBA" id="ARBA00022729"/>
    </source>
</evidence>
<dbReference type="Gene3D" id="1.25.40.390">
    <property type="match status" value="1"/>
</dbReference>